<name>A0A0A8ZWJ8_ARUDO</name>
<evidence type="ECO:0000313" key="1">
    <source>
        <dbReference type="EMBL" id="JAD39152.1"/>
    </source>
</evidence>
<organism evidence="1">
    <name type="scientific">Arundo donax</name>
    <name type="common">Giant reed</name>
    <name type="synonym">Donax arundinaceus</name>
    <dbReference type="NCBI Taxonomy" id="35708"/>
    <lineage>
        <taxon>Eukaryota</taxon>
        <taxon>Viridiplantae</taxon>
        <taxon>Streptophyta</taxon>
        <taxon>Embryophyta</taxon>
        <taxon>Tracheophyta</taxon>
        <taxon>Spermatophyta</taxon>
        <taxon>Magnoliopsida</taxon>
        <taxon>Liliopsida</taxon>
        <taxon>Poales</taxon>
        <taxon>Poaceae</taxon>
        <taxon>PACMAD clade</taxon>
        <taxon>Arundinoideae</taxon>
        <taxon>Arundineae</taxon>
        <taxon>Arundo</taxon>
    </lineage>
</organism>
<proteinExistence type="predicted"/>
<dbReference type="EMBL" id="GBRH01258743">
    <property type="protein sequence ID" value="JAD39152.1"/>
    <property type="molecule type" value="Transcribed_RNA"/>
</dbReference>
<protein>
    <submittedName>
        <fullName evidence="1">Uncharacterized protein</fullName>
    </submittedName>
</protein>
<dbReference type="AlphaFoldDB" id="A0A0A8ZWJ8"/>
<reference evidence="1" key="2">
    <citation type="journal article" date="2015" name="Data Brief">
        <title>Shoot transcriptome of the giant reed, Arundo donax.</title>
        <authorList>
            <person name="Barrero R.A."/>
            <person name="Guerrero F.D."/>
            <person name="Moolhuijzen P."/>
            <person name="Goolsby J.A."/>
            <person name="Tidwell J."/>
            <person name="Bellgard S.E."/>
            <person name="Bellgard M.I."/>
        </authorList>
    </citation>
    <scope>NUCLEOTIDE SEQUENCE</scope>
    <source>
        <tissue evidence="1">Shoot tissue taken approximately 20 cm above the soil surface</tissue>
    </source>
</reference>
<reference evidence="1" key="1">
    <citation type="submission" date="2014-09" db="EMBL/GenBank/DDBJ databases">
        <authorList>
            <person name="Magalhaes I.L.F."/>
            <person name="Oliveira U."/>
            <person name="Santos F.R."/>
            <person name="Vidigal T.H.D.A."/>
            <person name="Brescovit A.D."/>
            <person name="Santos A.J."/>
        </authorList>
    </citation>
    <scope>NUCLEOTIDE SEQUENCE</scope>
    <source>
        <tissue evidence="1">Shoot tissue taken approximately 20 cm above the soil surface</tissue>
    </source>
</reference>
<sequence length="51" mass="5763">MNARASWAALCCILRVHCPNLIKLGLSRTQINDDQIRILMAVGLSTLWRLI</sequence>
<accession>A0A0A8ZWJ8</accession>